<dbReference type="AlphaFoldDB" id="A0A5N6QB79"/>
<dbReference type="Proteomes" id="UP000327013">
    <property type="component" value="Chromosome 1"/>
</dbReference>
<dbReference type="SUPFAM" id="SSF52047">
    <property type="entry name" value="RNI-like"/>
    <property type="match status" value="1"/>
</dbReference>
<sequence>MPCILNLPTTIWFSNLKILTINNVTFSDECLTQQFFSGLPVLEKLQLEDCSWGILKVVRISAPNLRFLSIQEFERRISKYGEGCQVMIFGVCLKEFHYSGLLVSEYCLYESIKLEKAVISTKVYYTSQQIAHRMYNLLTGLSNVEFLRLSSDVVKVLIRGAELLPHLPMFNNLKNLSFDGSPVDLDGEALLKILQRSPCLENLEFLLGISLSSNSEEIGRILYPVPSCFSSHLKWIKVNFYDGEEKMLSAIKILLKKAVVLKEIVISALKYRGGNVEKQPEACKQLKELPRVSQNCKIVLKWCYYSAGKECKEMNFS</sequence>
<proteinExistence type="predicted"/>
<dbReference type="InterPro" id="IPR032675">
    <property type="entry name" value="LRR_dom_sf"/>
</dbReference>
<evidence type="ECO:0000313" key="2">
    <source>
        <dbReference type="EMBL" id="KAE7995470.1"/>
    </source>
</evidence>
<gene>
    <name evidence="2" type="ORF">FH972_000256</name>
</gene>
<name>A0A5N6QB79_9ROSI</name>
<dbReference type="SMART" id="SM00579">
    <property type="entry name" value="FBD"/>
    <property type="match status" value="1"/>
</dbReference>
<protein>
    <recommendedName>
        <fullName evidence="1">FBD domain-containing protein</fullName>
    </recommendedName>
</protein>
<dbReference type="OrthoDB" id="612216at2759"/>
<organism evidence="2 3">
    <name type="scientific">Carpinus fangiana</name>
    <dbReference type="NCBI Taxonomy" id="176857"/>
    <lineage>
        <taxon>Eukaryota</taxon>
        <taxon>Viridiplantae</taxon>
        <taxon>Streptophyta</taxon>
        <taxon>Embryophyta</taxon>
        <taxon>Tracheophyta</taxon>
        <taxon>Spermatophyta</taxon>
        <taxon>Magnoliopsida</taxon>
        <taxon>eudicotyledons</taxon>
        <taxon>Gunneridae</taxon>
        <taxon>Pentapetalae</taxon>
        <taxon>rosids</taxon>
        <taxon>fabids</taxon>
        <taxon>Fagales</taxon>
        <taxon>Betulaceae</taxon>
        <taxon>Carpinus</taxon>
    </lineage>
</organism>
<evidence type="ECO:0000259" key="1">
    <source>
        <dbReference type="SMART" id="SM00579"/>
    </source>
</evidence>
<dbReference type="PANTHER" id="PTHR31900:SF30">
    <property type="entry name" value="SUPERFAMILY PROTEIN, PUTATIVE-RELATED"/>
    <property type="match status" value="1"/>
</dbReference>
<accession>A0A5N6QB79</accession>
<keyword evidence="3" id="KW-1185">Reference proteome</keyword>
<feature type="domain" description="FBD" evidence="1">
    <location>
        <begin position="227"/>
        <end position="301"/>
    </location>
</feature>
<dbReference type="InterPro" id="IPR006566">
    <property type="entry name" value="FBD"/>
</dbReference>
<dbReference type="Pfam" id="PF08387">
    <property type="entry name" value="FBD"/>
    <property type="match status" value="1"/>
</dbReference>
<evidence type="ECO:0000313" key="3">
    <source>
        <dbReference type="Proteomes" id="UP000327013"/>
    </source>
</evidence>
<dbReference type="PANTHER" id="PTHR31900">
    <property type="entry name" value="F-BOX/RNI SUPERFAMILY PROTEIN-RELATED"/>
    <property type="match status" value="1"/>
</dbReference>
<dbReference type="EMBL" id="CM017321">
    <property type="protein sequence ID" value="KAE7995470.1"/>
    <property type="molecule type" value="Genomic_DNA"/>
</dbReference>
<reference evidence="2 3" key="1">
    <citation type="submission" date="2019-06" db="EMBL/GenBank/DDBJ databases">
        <title>A chromosomal-level reference genome of Carpinus fangiana (Coryloideae, Betulaceae).</title>
        <authorList>
            <person name="Yang X."/>
            <person name="Wang Z."/>
            <person name="Zhang L."/>
            <person name="Hao G."/>
            <person name="Liu J."/>
            <person name="Yang Y."/>
        </authorList>
    </citation>
    <scope>NUCLEOTIDE SEQUENCE [LARGE SCALE GENOMIC DNA]</scope>
    <source>
        <strain evidence="2">Cfa_2016G</strain>
        <tissue evidence="2">Leaf</tissue>
    </source>
</reference>
<dbReference type="InterPro" id="IPR050232">
    <property type="entry name" value="FBL13/AtMIF1-like"/>
</dbReference>
<dbReference type="Gene3D" id="3.80.10.10">
    <property type="entry name" value="Ribonuclease Inhibitor"/>
    <property type="match status" value="1"/>
</dbReference>